<keyword evidence="9" id="KW-0902">Two-component regulatory system</keyword>
<dbReference type="SMART" id="SM00387">
    <property type="entry name" value="HATPase_c"/>
    <property type="match status" value="1"/>
</dbReference>
<evidence type="ECO:0000256" key="5">
    <source>
        <dbReference type="ARBA" id="ARBA00022679"/>
    </source>
</evidence>
<feature type="transmembrane region" description="Helical" evidence="11">
    <location>
        <begin position="171"/>
        <end position="195"/>
    </location>
</feature>
<keyword evidence="8 11" id="KW-1133">Transmembrane helix</keyword>
<evidence type="ECO:0000313" key="14">
    <source>
        <dbReference type="EMBL" id="EAR62776.1"/>
    </source>
</evidence>
<evidence type="ECO:0000256" key="4">
    <source>
        <dbReference type="ARBA" id="ARBA00022553"/>
    </source>
</evidence>
<dbReference type="InterPro" id="IPR036890">
    <property type="entry name" value="HATPase_C_sf"/>
</dbReference>
<dbReference type="SUPFAM" id="SSF158472">
    <property type="entry name" value="HAMP domain-like"/>
    <property type="match status" value="1"/>
</dbReference>
<dbReference type="InterPro" id="IPR004358">
    <property type="entry name" value="Sig_transdc_His_kin-like_C"/>
</dbReference>
<comment type="subcellular location">
    <subcellularLocation>
        <location evidence="2">Membrane</location>
        <topology evidence="2">Multi-pass membrane protein</topology>
    </subcellularLocation>
</comment>
<evidence type="ECO:0000256" key="9">
    <source>
        <dbReference type="ARBA" id="ARBA00023012"/>
    </source>
</evidence>
<evidence type="ECO:0000256" key="8">
    <source>
        <dbReference type="ARBA" id="ARBA00022989"/>
    </source>
</evidence>
<comment type="catalytic activity">
    <reaction evidence="1">
        <text>ATP + protein L-histidine = ADP + protein N-phospho-L-histidine.</text>
        <dbReference type="EC" id="2.7.13.3"/>
    </reaction>
</comment>
<evidence type="ECO:0000256" key="2">
    <source>
        <dbReference type="ARBA" id="ARBA00004141"/>
    </source>
</evidence>
<keyword evidence="10 11" id="KW-0472">Membrane</keyword>
<keyword evidence="7" id="KW-0418">Kinase</keyword>
<dbReference type="InterPro" id="IPR003594">
    <property type="entry name" value="HATPase_dom"/>
</dbReference>
<dbReference type="InterPro" id="IPR050428">
    <property type="entry name" value="TCS_sensor_his_kinase"/>
</dbReference>
<feature type="domain" description="Histidine kinase" evidence="12">
    <location>
        <begin position="255"/>
        <end position="459"/>
    </location>
</feature>
<dbReference type="InterPro" id="IPR005467">
    <property type="entry name" value="His_kinase_dom"/>
</dbReference>
<evidence type="ECO:0000259" key="13">
    <source>
        <dbReference type="PROSITE" id="PS50885"/>
    </source>
</evidence>
<dbReference type="PRINTS" id="PR00344">
    <property type="entry name" value="BCTRLSENSOR"/>
</dbReference>
<dbReference type="Proteomes" id="UP000002171">
    <property type="component" value="Unassembled WGS sequence"/>
</dbReference>
<reference evidence="14 15" key="1">
    <citation type="submission" date="2006-02" db="EMBL/GenBank/DDBJ databases">
        <authorList>
            <person name="Pinhassi J."/>
            <person name="Pedros-Alio C."/>
            <person name="Ferriera S."/>
            <person name="Johnson J."/>
            <person name="Kravitz S."/>
            <person name="Halpern A."/>
            <person name="Remington K."/>
            <person name="Beeson K."/>
            <person name="Tran B."/>
            <person name="Rogers Y.-H."/>
            <person name="Friedman R."/>
            <person name="Venter J.C."/>
        </authorList>
    </citation>
    <scope>NUCLEOTIDE SEQUENCE [LARGE SCALE GENOMIC DNA]</scope>
    <source>
        <strain evidence="14 15">MED92</strain>
    </source>
</reference>
<evidence type="ECO:0000256" key="10">
    <source>
        <dbReference type="ARBA" id="ARBA00023136"/>
    </source>
</evidence>
<dbReference type="PANTHER" id="PTHR45436">
    <property type="entry name" value="SENSOR HISTIDINE KINASE YKOH"/>
    <property type="match status" value="1"/>
</dbReference>
<dbReference type="Pfam" id="PF00512">
    <property type="entry name" value="HisKA"/>
    <property type="match status" value="1"/>
</dbReference>
<dbReference type="CDD" id="cd00082">
    <property type="entry name" value="HisKA"/>
    <property type="match status" value="1"/>
</dbReference>
<dbReference type="Gene3D" id="1.10.287.130">
    <property type="match status" value="1"/>
</dbReference>
<evidence type="ECO:0000313" key="15">
    <source>
        <dbReference type="Proteomes" id="UP000002171"/>
    </source>
</evidence>
<keyword evidence="4" id="KW-0597">Phosphoprotein</keyword>
<dbReference type="PROSITE" id="PS50109">
    <property type="entry name" value="HIS_KIN"/>
    <property type="match status" value="1"/>
</dbReference>
<dbReference type="AlphaFoldDB" id="A0A7U8C8Z7"/>
<evidence type="ECO:0000256" key="6">
    <source>
        <dbReference type="ARBA" id="ARBA00022692"/>
    </source>
</evidence>
<dbReference type="InterPro" id="IPR003660">
    <property type="entry name" value="HAMP_dom"/>
</dbReference>
<proteinExistence type="predicted"/>
<protein>
    <recommendedName>
        <fullName evidence="3">histidine kinase</fullName>
        <ecNumber evidence="3">2.7.13.3</ecNumber>
    </recommendedName>
</protein>
<dbReference type="SMART" id="SM00304">
    <property type="entry name" value="HAMP"/>
    <property type="match status" value="1"/>
</dbReference>
<evidence type="ECO:0000256" key="11">
    <source>
        <dbReference type="SAM" id="Phobius"/>
    </source>
</evidence>
<evidence type="ECO:0000259" key="12">
    <source>
        <dbReference type="PROSITE" id="PS50109"/>
    </source>
</evidence>
<dbReference type="GO" id="GO:0005886">
    <property type="term" value="C:plasma membrane"/>
    <property type="evidence" value="ECO:0007669"/>
    <property type="project" value="TreeGrafter"/>
</dbReference>
<dbReference type="Pfam" id="PF02518">
    <property type="entry name" value="HATPase_c"/>
    <property type="match status" value="1"/>
</dbReference>
<keyword evidence="15" id="KW-1185">Reference proteome</keyword>
<dbReference type="SUPFAM" id="SSF47384">
    <property type="entry name" value="Homodimeric domain of signal transducing histidine kinase"/>
    <property type="match status" value="1"/>
</dbReference>
<dbReference type="Gene3D" id="6.10.340.10">
    <property type="match status" value="1"/>
</dbReference>
<dbReference type="PROSITE" id="PS50885">
    <property type="entry name" value="HAMP"/>
    <property type="match status" value="1"/>
</dbReference>
<accession>A0A7U8C8Z7</accession>
<dbReference type="InterPro" id="IPR036097">
    <property type="entry name" value="HisK_dim/P_sf"/>
</dbReference>
<dbReference type="SUPFAM" id="SSF55874">
    <property type="entry name" value="ATPase domain of HSP90 chaperone/DNA topoisomerase II/histidine kinase"/>
    <property type="match status" value="1"/>
</dbReference>
<dbReference type="EMBL" id="AAOW01000001">
    <property type="protein sequence ID" value="EAR62776.1"/>
    <property type="molecule type" value="Genomic_DNA"/>
</dbReference>
<dbReference type="InterPro" id="IPR003661">
    <property type="entry name" value="HisK_dim/P_dom"/>
</dbReference>
<dbReference type="Gene3D" id="3.30.565.10">
    <property type="entry name" value="Histidine kinase-like ATPase, C-terminal domain"/>
    <property type="match status" value="1"/>
</dbReference>
<evidence type="ECO:0000256" key="7">
    <source>
        <dbReference type="ARBA" id="ARBA00022777"/>
    </source>
</evidence>
<evidence type="ECO:0000256" key="3">
    <source>
        <dbReference type="ARBA" id="ARBA00012438"/>
    </source>
</evidence>
<dbReference type="EC" id="2.7.13.3" evidence="3"/>
<dbReference type="CDD" id="cd06225">
    <property type="entry name" value="HAMP"/>
    <property type="match status" value="1"/>
</dbReference>
<keyword evidence="6 11" id="KW-0812">Transmembrane</keyword>
<dbReference type="SMART" id="SM00388">
    <property type="entry name" value="HisKA"/>
    <property type="match status" value="1"/>
</dbReference>
<sequence>MRWYKRLFWKIFLSIWSVSFLVLLATICVVGAITEQDRFKEVITAKAEGYAELMIERYERKGFRTLLPIAPRPPKRDYDHDRWHDKDDDRDRKYKDRRHPVWKRSIWLDISERVFISDVELKRKVVAIKTPVVDPEHQYRFTMSSERGRLYQITVDLKWDSSPYAHLMSRILSAQMVLILLVSSLGALLVSAIIVRPLNLLREHTQAIYRGELDARTDDKLKKRGDELGELAREFDRMADYVQQTITSHQRLMQDVSHELRAPLARLQAAAGIAEQRLGEDDKTVARIIRECQRLDQLIGEILSLSRLEQMESGGEKVKLSTLINELVEDARFSHSQRKFNLQIDSDCEVTLNTKLLERALNNVLGNACKHTSADVEIDVSLAKAECCEIKVRDHGSGVTEEQLGQLCNPFFRGDSQSEGYGLGLSIAQRAVQRLGGELSLRNHPEGGLEVKISLSCAD</sequence>
<dbReference type="OrthoDB" id="9804645at2"/>
<keyword evidence="5" id="KW-0808">Transferase</keyword>
<feature type="domain" description="HAMP" evidence="13">
    <location>
        <begin position="192"/>
        <end position="247"/>
    </location>
</feature>
<dbReference type="RefSeq" id="WP_007021794.1">
    <property type="nucleotide sequence ID" value="NZ_CH724126.1"/>
</dbReference>
<feature type="transmembrane region" description="Helical" evidence="11">
    <location>
        <begin position="7"/>
        <end position="33"/>
    </location>
</feature>
<dbReference type="Pfam" id="PF00672">
    <property type="entry name" value="HAMP"/>
    <property type="match status" value="1"/>
</dbReference>
<comment type="caution">
    <text evidence="14">The sequence shown here is derived from an EMBL/GenBank/DDBJ whole genome shotgun (WGS) entry which is preliminary data.</text>
</comment>
<dbReference type="GO" id="GO:0000155">
    <property type="term" value="F:phosphorelay sensor kinase activity"/>
    <property type="evidence" value="ECO:0007669"/>
    <property type="project" value="InterPro"/>
</dbReference>
<organism evidence="14 15">
    <name type="scientific">Neptuniibacter caesariensis</name>
    <dbReference type="NCBI Taxonomy" id="207954"/>
    <lineage>
        <taxon>Bacteria</taxon>
        <taxon>Pseudomonadati</taxon>
        <taxon>Pseudomonadota</taxon>
        <taxon>Gammaproteobacteria</taxon>
        <taxon>Oceanospirillales</taxon>
        <taxon>Oceanospirillaceae</taxon>
        <taxon>Neptuniibacter</taxon>
    </lineage>
</organism>
<gene>
    <name evidence="14" type="ORF">MED92_06651</name>
</gene>
<evidence type="ECO:0000256" key="1">
    <source>
        <dbReference type="ARBA" id="ARBA00000085"/>
    </source>
</evidence>
<dbReference type="PANTHER" id="PTHR45436:SF15">
    <property type="entry name" value="SENSOR HISTIDINE KINASE CUSS"/>
    <property type="match status" value="1"/>
</dbReference>
<name>A0A7U8C8Z7_NEPCE</name>